<dbReference type="InterPro" id="IPR003599">
    <property type="entry name" value="Ig_sub"/>
</dbReference>
<dbReference type="SMART" id="SM00409">
    <property type="entry name" value="IG"/>
    <property type="match status" value="1"/>
</dbReference>
<dbReference type="GO" id="GO:0016020">
    <property type="term" value="C:membrane"/>
    <property type="evidence" value="ECO:0007669"/>
    <property type="project" value="UniProtKB-SubCell"/>
</dbReference>
<keyword evidence="4" id="KW-0325">Glycoprotein</keyword>
<evidence type="ECO:0000256" key="3">
    <source>
        <dbReference type="ARBA" id="ARBA00023136"/>
    </source>
</evidence>
<organism evidence="7 8">
    <name type="scientific">Oncorhynchus mykiss</name>
    <name type="common">Rainbow trout</name>
    <name type="synonym">Salmo gairdneri</name>
    <dbReference type="NCBI Taxonomy" id="8022"/>
    <lineage>
        <taxon>Eukaryota</taxon>
        <taxon>Metazoa</taxon>
        <taxon>Chordata</taxon>
        <taxon>Craniata</taxon>
        <taxon>Vertebrata</taxon>
        <taxon>Euteleostomi</taxon>
        <taxon>Actinopterygii</taxon>
        <taxon>Neopterygii</taxon>
        <taxon>Teleostei</taxon>
        <taxon>Protacanthopterygii</taxon>
        <taxon>Salmoniformes</taxon>
        <taxon>Salmonidae</taxon>
        <taxon>Salmoninae</taxon>
        <taxon>Oncorhynchus</taxon>
    </lineage>
</organism>
<keyword evidence="2" id="KW-0732">Signal</keyword>
<protein>
    <recommendedName>
        <fullName evidence="6">Immunoglobulin domain-containing protein</fullName>
    </recommendedName>
</protein>
<dbReference type="Gene3D" id="2.60.40.10">
    <property type="entry name" value="Immunoglobulins"/>
    <property type="match status" value="1"/>
</dbReference>
<dbReference type="InterPro" id="IPR015631">
    <property type="entry name" value="CD2/SLAM_rcpt"/>
</dbReference>
<sequence>CSFKHMLKLYTCLQVMKPSAETSVFVLKGQDVRLNVQTNVQLKEDVDVLYWKFDTSVNVVKYPPKVTFERYRGRAECSEEDFSLLLKNLQEEDSGLYEAVVTGNNDRNVELYLFSERVEPPVLTVDSVSSINGTCNVTVACRGQNTSVNSSCNSSTCSQVGGERRRAETTTVPLLSVYVAGGSIICNHSNQVSWANDTKEIKTICLEKGKTDLYKHRAHTHTVTRYKTCRHTIKPQAGSDGTKLGDPPKHPQVPPDPKRVTETTFSPYLNTYQRSLNCQYLMGPELSEPYITNQNLLQHGYVYRHAASAAQVPRPHRSKNNTNFVSLKCQNSYKEPQVQNNRTPSHDLVKRTRTALVSSSVTETHRTPAVTLEGCTRTLPRQPNAQTHRELWQPG</sequence>
<dbReference type="PANTHER" id="PTHR12080:SF56">
    <property type="entry name" value="NATURAL KILLER CELL RECEPTOR 2B4"/>
    <property type="match status" value="1"/>
</dbReference>
<keyword evidence="3" id="KW-0472">Membrane</keyword>
<dbReference type="Pfam" id="PF07686">
    <property type="entry name" value="V-set"/>
    <property type="match status" value="1"/>
</dbReference>
<dbReference type="AlphaFoldDB" id="A0A8C7S6Q2"/>
<name>A0A8C7S6Q2_ONCMY</name>
<dbReference type="GeneTree" id="ENSGT00990000205031"/>
<reference evidence="7" key="2">
    <citation type="submission" date="2025-08" db="UniProtKB">
        <authorList>
            <consortium name="Ensembl"/>
        </authorList>
    </citation>
    <scope>IDENTIFICATION</scope>
</reference>
<dbReference type="PANTHER" id="PTHR12080">
    <property type="entry name" value="SIGNALING LYMPHOCYTIC ACTIVATION MOLECULE"/>
    <property type="match status" value="1"/>
</dbReference>
<comment type="subcellular location">
    <subcellularLocation>
        <location evidence="1">Membrane</location>
    </subcellularLocation>
</comment>
<feature type="domain" description="Immunoglobulin" evidence="6">
    <location>
        <begin position="21"/>
        <end position="114"/>
    </location>
</feature>
<evidence type="ECO:0000256" key="1">
    <source>
        <dbReference type="ARBA" id="ARBA00004370"/>
    </source>
</evidence>
<reference evidence="7" key="3">
    <citation type="submission" date="2025-09" db="UniProtKB">
        <authorList>
            <consortium name="Ensembl"/>
        </authorList>
    </citation>
    <scope>IDENTIFICATION</scope>
</reference>
<keyword evidence="8" id="KW-1185">Reference proteome</keyword>
<evidence type="ECO:0000256" key="2">
    <source>
        <dbReference type="ARBA" id="ARBA00022729"/>
    </source>
</evidence>
<evidence type="ECO:0000313" key="8">
    <source>
        <dbReference type="Proteomes" id="UP000694395"/>
    </source>
</evidence>
<evidence type="ECO:0000256" key="5">
    <source>
        <dbReference type="SAM" id="MobiDB-lite"/>
    </source>
</evidence>
<dbReference type="Proteomes" id="UP000694395">
    <property type="component" value="Chromosome 8"/>
</dbReference>
<dbReference type="InterPro" id="IPR013783">
    <property type="entry name" value="Ig-like_fold"/>
</dbReference>
<dbReference type="Ensembl" id="ENSOMYT00000068036.2">
    <property type="protein sequence ID" value="ENSOMYP00000062474.2"/>
    <property type="gene ID" value="ENSOMYG00000028887.2"/>
</dbReference>
<evidence type="ECO:0000259" key="6">
    <source>
        <dbReference type="SMART" id="SM00409"/>
    </source>
</evidence>
<dbReference type="InterPro" id="IPR013106">
    <property type="entry name" value="Ig_V-set"/>
</dbReference>
<dbReference type="SUPFAM" id="SSF48726">
    <property type="entry name" value="Immunoglobulin"/>
    <property type="match status" value="1"/>
</dbReference>
<accession>A0A8C7S6Q2</accession>
<reference evidence="7" key="1">
    <citation type="submission" date="2020-07" db="EMBL/GenBank/DDBJ databases">
        <title>A long reads based de novo assembly of the rainbow trout Arlee double haploid line genome.</title>
        <authorList>
            <person name="Gao G."/>
            <person name="Palti Y."/>
        </authorList>
    </citation>
    <scope>NUCLEOTIDE SEQUENCE [LARGE SCALE GENOMIC DNA]</scope>
</reference>
<evidence type="ECO:0000256" key="4">
    <source>
        <dbReference type="ARBA" id="ARBA00023180"/>
    </source>
</evidence>
<proteinExistence type="predicted"/>
<feature type="region of interest" description="Disordered" evidence="5">
    <location>
        <begin position="234"/>
        <end position="260"/>
    </location>
</feature>
<evidence type="ECO:0000313" key="7">
    <source>
        <dbReference type="Ensembl" id="ENSOMYP00000062474.2"/>
    </source>
</evidence>
<dbReference type="InterPro" id="IPR036179">
    <property type="entry name" value="Ig-like_dom_sf"/>
</dbReference>